<feature type="domain" description="4'-phosphopantetheinyl transferase" evidence="3">
    <location>
        <begin position="127"/>
        <end position="193"/>
    </location>
</feature>
<evidence type="ECO:0000313" key="5">
    <source>
        <dbReference type="Proteomes" id="UP001304769"/>
    </source>
</evidence>
<dbReference type="RefSeq" id="WP_323278361.1">
    <property type="nucleotide sequence ID" value="NZ_JAYGGQ010000004.1"/>
</dbReference>
<name>A0ABU5T4C1_9MICC</name>
<sequence length="218" mass="22560">MMLRAVPLGHKGSPLPAGRPTEGEALRARAFADAQRGHEFLAGRIALRVLVGEALGVGPGRILPLYRCPACGDGEHGSPGFALAASDDGDAGDALSTRLLLAASMSRAAGWALLGLERSRECSAPARIGVDLAHASDFGTIPDSAFSSRECLRLTASRDAQAEAARLWARKEALLKAMGTGLRTDPASVETLGDPRVVDLDARALGLPDGFSAAAARL</sequence>
<reference evidence="4 5" key="1">
    <citation type="submission" date="2023-12" db="EMBL/GenBank/DDBJ databases">
        <title>Sinomonas terricola sp. nov, isolated from litchi orchard soil in Guangdong, PR China.</title>
        <authorList>
            <person name="Jiaxin W."/>
            <person name="Yang Z."/>
            <person name="Honghui Z."/>
        </authorList>
    </citation>
    <scope>NUCLEOTIDE SEQUENCE [LARGE SCALE GENOMIC DNA]</scope>
    <source>
        <strain evidence="4 5">JGH33</strain>
    </source>
</reference>
<protein>
    <submittedName>
        <fullName evidence="4">4'-phosphopantetheinyl transferase superfamily protein</fullName>
    </submittedName>
</protein>
<dbReference type="GO" id="GO:0016740">
    <property type="term" value="F:transferase activity"/>
    <property type="evidence" value="ECO:0007669"/>
    <property type="project" value="UniProtKB-KW"/>
</dbReference>
<organism evidence="4 5">
    <name type="scientific">Sinomonas terricola</name>
    <dbReference type="NCBI Taxonomy" id="3110330"/>
    <lineage>
        <taxon>Bacteria</taxon>
        <taxon>Bacillati</taxon>
        <taxon>Actinomycetota</taxon>
        <taxon>Actinomycetes</taxon>
        <taxon>Micrococcales</taxon>
        <taxon>Micrococcaceae</taxon>
        <taxon>Sinomonas</taxon>
    </lineage>
</organism>
<dbReference type="EMBL" id="JAYGGQ010000004">
    <property type="protein sequence ID" value="MEA5454517.1"/>
    <property type="molecule type" value="Genomic_DNA"/>
</dbReference>
<dbReference type="Proteomes" id="UP001304769">
    <property type="component" value="Unassembled WGS sequence"/>
</dbReference>
<keyword evidence="5" id="KW-1185">Reference proteome</keyword>
<feature type="region of interest" description="Disordered" evidence="2">
    <location>
        <begin position="1"/>
        <end position="22"/>
    </location>
</feature>
<evidence type="ECO:0000313" key="4">
    <source>
        <dbReference type="EMBL" id="MEA5454517.1"/>
    </source>
</evidence>
<evidence type="ECO:0000256" key="2">
    <source>
        <dbReference type="SAM" id="MobiDB-lite"/>
    </source>
</evidence>
<comment type="caution">
    <text evidence="4">The sequence shown here is derived from an EMBL/GenBank/DDBJ whole genome shotgun (WGS) entry which is preliminary data.</text>
</comment>
<dbReference type="InterPro" id="IPR008278">
    <property type="entry name" value="4-PPantetheinyl_Trfase_dom"/>
</dbReference>
<dbReference type="Gene3D" id="3.90.470.20">
    <property type="entry name" value="4'-phosphopantetheinyl transferase domain"/>
    <property type="match status" value="1"/>
</dbReference>
<accession>A0ABU5T4C1</accession>
<dbReference type="Pfam" id="PF01648">
    <property type="entry name" value="ACPS"/>
    <property type="match status" value="1"/>
</dbReference>
<evidence type="ECO:0000259" key="3">
    <source>
        <dbReference type="Pfam" id="PF01648"/>
    </source>
</evidence>
<proteinExistence type="predicted"/>
<keyword evidence="1 4" id="KW-0808">Transferase</keyword>
<gene>
    <name evidence="4" type="ORF">SPF06_07270</name>
</gene>
<dbReference type="InterPro" id="IPR037143">
    <property type="entry name" value="4-PPantetheinyl_Trfase_dom_sf"/>
</dbReference>
<dbReference type="SUPFAM" id="SSF56214">
    <property type="entry name" value="4'-phosphopantetheinyl transferase"/>
    <property type="match status" value="1"/>
</dbReference>
<evidence type="ECO:0000256" key="1">
    <source>
        <dbReference type="ARBA" id="ARBA00022679"/>
    </source>
</evidence>